<feature type="region of interest" description="Disordered" evidence="1">
    <location>
        <begin position="68"/>
        <end position="101"/>
    </location>
</feature>
<evidence type="ECO:0000256" key="1">
    <source>
        <dbReference type="SAM" id="MobiDB-lite"/>
    </source>
</evidence>
<sequence length="101" mass="10733">LYLWAGEEPSESCACSPATTDGESSDGESVDSAPSVLVSDDENRPALLDIKIEPDAAASLLSHLDIDTNTSTLTKKDDDESTLKGTAERSALGPRDFSQFR</sequence>
<reference evidence="2" key="1">
    <citation type="submission" date="2016-06" db="UniProtKB">
        <authorList>
            <consortium name="WormBaseParasite"/>
        </authorList>
    </citation>
    <scope>IDENTIFICATION</scope>
</reference>
<accession>A0A183D2K5</accession>
<protein>
    <submittedName>
        <fullName evidence="2">Gelsolin-like domain-containing protein</fullName>
    </submittedName>
</protein>
<evidence type="ECO:0000313" key="2">
    <source>
        <dbReference type="WBParaSite" id="GPUH_0000295101-mRNA-1"/>
    </source>
</evidence>
<proteinExistence type="predicted"/>
<dbReference type="AlphaFoldDB" id="A0A183D2K5"/>
<organism evidence="2">
    <name type="scientific">Gongylonema pulchrum</name>
    <dbReference type="NCBI Taxonomy" id="637853"/>
    <lineage>
        <taxon>Eukaryota</taxon>
        <taxon>Metazoa</taxon>
        <taxon>Ecdysozoa</taxon>
        <taxon>Nematoda</taxon>
        <taxon>Chromadorea</taxon>
        <taxon>Rhabditida</taxon>
        <taxon>Spirurina</taxon>
        <taxon>Spiruromorpha</taxon>
        <taxon>Spiruroidea</taxon>
        <taxon>Gongylonematidae</taxon>
        <taxon>Gongylonema</taxon>
    </lineage>
</organism>
<feature type="region of interest" description="Disordered" evidence="1">
    <location>
        <begin position="1"/>
        <end position="40"/>
    </location>
</feature>
<dbReference type="WBParaSite" id="GPUH_0000295101-mRNA-1">
    <property type="protein sequence ID" value="GPUH_0000295101-mRNA-1"/>
    <property type="gene ID" value="GPUH_0000295101"/>
</dbReference>
<name>A0A183D2K5_9BILA</name>